<proteinExistence type="predicted"/>
<accession>A0A8H3G065</accession>
<evidence type="ECO:0008006" key="3">
    <source>
        <dbReference type="Google" id="ProtNLM"/>
    </source>
</evidence>
<dbReference type="EMBL" id="CAJPDR010000292">
    <property type="protein sequence ID" value="CAF9930726.1"/>
    <property type="molecule type" value="Genomic_DNA"/>
</dbReference>
<dbReference type="AlphaFoldDB" id="A0A8H3G065"/>
<dbReference type="Proteomes" id="UP000664203">
    <property type="component" value="Unassembled WGS sequence"/>
</dbReference>
<name>A0A8H3G065_9LECA</name>
<sequence>MPPFRLQDLPQELRDYVYNSLPLSEKSNMLRTCRSINHEVSPLFYKEFVFEMQIDRSRSTHPGAPARRPPPQNTKDRIQNLDVFWNLRGDQHTCADDIKAFQWDASISRKRCRVFFAWDHSPRSFYFGNNHLKALETLAGFDTVEFRVRRQIFKSHGCRDPVEFALVERPRDGIWSMGPMYDKLWNGLKPAFGAAELYADEDDEDPCLIFHPRRQ</sequence>
<evidence type="ECO:0000313" key="2">
    <source>
        <dbReference type="Proteomes" id="UP000664203"/>
    </source>
</evidence>
<organism evidence="1 2">
    <name type="scientific">Alectoria fallacina</name>
    <dbReference type="NCBI Taxonomy" id="1903189"/>
    <lineage>
        <taxon>Eukaryota</taxon>
        <taxon>Fungi</taxon>
        <taxon>Dikarya</taxon>
        <taxon>Ascomycota</taxon>
        <taxon>Pezizomycotina</taxon>
        <taxon>Lecanoromycetes</taxon>
        <taxon>OSLEUM clade</taxon>
        <taxon>Lecanoromycetidae</taxon>
        <taxon>Lecanorales</taxon>
        <taxon>Lecanorineae</taxon>
        <taxon>Parmeliaceae</taxon>
        <taxon>Alectoria</taxon>
    </lineage>
</organism>
<evidence type="ECO:0000313" key="1">
    <source>
        <dbReference type="EMBL" id="CAF9930726.1"/>
    </source>
</evidence>
<dbReference type="OrthoDB" id="62952at2759"/>
<gene>
    <name evidence="1" type="ORF">ALECFALPRED_004715</name>
</gene>
<keyword evidence="2" id="KW-1185">Reference proteome</keyword>
<protein>
    <recommendedName>
        <fullName evidence="3">F-box domain-containing protein</fullName>
    </recommendedName>
</protein>
<comment type="caution">
    <text evidence="1">The sequence shown here is derived from an EMBL/GenBank/DDBJ whole genome shotgun (WGS) entry which is preliminary data.</text>
</comment>
<reference evidence="1" key="1">
    <citation type="submission" date="2021-03" db="EMBL/GenBank/DDBJ databases">
        <authorList>
            <person name="Tagirdzhanova G."/>
        </authorList>
    </citation>
    <scope>NUCLEOTIDE SEQUENCE</scope>
</reference>